<evidence type="ECO:0000313" key="1">
    <source>
        <dbReference type="EMBL" id="KAF5392919.1"/>
    </source>
</evidence>
<dbReference type="PANTHER" id="PTHR43591">
    <property type="entry name" value="METHYLTRANSFERASE"/>
    <property type="match status" value="1"/>
</dbReference>
<dbReference type="CDD" id="cd02440">
    <property type="entry name" value="AdoMet_MTases"/>
    <property type="match status" value="1"/>
</dbReference>
<reference evidence="1 2" key="1">
    <citation type="journal article" date="2020" name="ISME J.">
        <title>Uncovering the hidden diversity of litter-decomposition mechanisms in mushroom-forming fungi.</title>
        <authorList>
            <person name="Floudas D."/>
            <person name="Bentzer J."/>
            <person name="Ahren D."/>
            <person name="Johansson T."/>
            <person name="Persson P."/>
            <person name="Tunlid A."/>
        </authorList>
    </citation>
    <scope>NUCLEOTIDE SEQUENCE [LARGE SCALE GENOMIC DNA]</scope>
    <source>
        <strain evidence="1 2">CBS 406.79</strain>
    </source>
</reference>
<dbReference type="EMBL" id="JAACJN010000004">
    <property type="protein sequence ID" value="KAF5392919.1"/>
    <property type="molecule type" value="Genomic_DNA"/>
</dbReference>
<dbReference type="SUPFAM" id="SSF53335">
    <property type="entry name" value="S-adenosyl-L-methionine-dependent methyltransferases"/>
    <property type="match status" value="1"/>
</dbReference>
<sequence>MVEVLQRRYYASEQYLLPADTTETARSVHHRVIVAAFANRLLLAPVELKTGNYVLESAAGTGVWALEFLEENKKKNVILNMDCVDISDKQFPREYPSNLHFSLHSITDLPTEWNSRFSYAHQRLLVAALNDELWRKAISEFFRVLAPGGWLELVEIEIKNAHWDVGPSSGKLTSLLPKLYGQKGCICDLGNYLPPLLRETGFVDVQCVARDSPMDPTGESGFVGWQWGDFWKGLTRAVMEAGGCGVVNSAEEYEKLVDESAMEWDDDPGKAYSTYYAILGRKPEPSS</sequence>
<dbReference type="AlphaFoldDB" id="A0A8H5MGE2"/>
<dbReference type="PANTHER" id="PTHR43591:SF50">
    <property type="entry name" value="METHYLTRANSFERASE DOMAIN-CONTAINING PROTEIN-RELATED"/>
    <property type="match status" value="1"/>
</dbReference>
<organism evidence="1 2">
    <name type="scientific">Collybiopsis confluens</name>
    <dbReference type="NCBI Taxonomy" id="2823264"/>
    <lineage>
        <taxon>Eukaryota</taxon>
        <taxon>Fungi</taxon>
        <taxon>Dikarya</taxon>
        <taxon>Basidiomycota</taxon>
        <taxon>Agaricomycotina</taxon>
        <taxon>Agaricomycetes</taxon>
        <taxon>Agaricomycetidae</taxon>
        <taxon>Agaricales</taxon>
        <taxon>Marasmiineae</taxon>
        <taxon>Omphalotaceae</taxon>
        <taxon>Collybiopsis</taxon>
    </lineage>
</organism>
<evidence type="ECO:0008006" key="3">
    <source>
        <dbReference type="Google" id="ProtNLM"/>
    </source>
</evidence>
<keyword evidence="2" id="KW-1185">Reference proteome</keyword>
<comment type="caution">
    <text evidence="1">The sequence shown here is derived from an EMBL/GenBank/DDBJ whole genome shotgun (WGS) entry which is preliminary data.</text>
</comment>
<evidence type="ECO:0000313" key="2">
    <source>
        <dbReference type="Proteomes" id="UP000518752"/>
    </source>
</evidence>
<dbReference type="InterPro" id="IPR029063">
    <property type="entry name" value="SAM-dependent_MTases_sf"/>
</dbReference>
<protein>
    <recommendedName>
        <fullName evidence="3">S-adenosyl-L-methionine-dependent methyltransferase</fullName>
    </recommendedName>
</protein>
<dbReference type="OrthoDB" id="184880at2759"/>
<name>A0A8H5MGE2_9AGAR</name>
<accession>A0A8H5MGE2</accession>
<proteinExistence type="predicted"/>
<dbReference type="Pfam" id="PF13489">
    <property type="entry name" value="Methyltransf_23"/>
    <property type="match status" value="1"/>
</dbReference>
<dbReference type="Proteomes" id="UP000518752">
    <property type="component" value="Unassembled WGS sequence"/>
</dbReference>
<gene>
    <name evidence="1" type="ORF">D9757_001060</name>
</gene>
<dbReference type="Gene3D" id="3.40.50.150">
    <property type="entry name" value="Vaccinia Virus protein VP39"/>
    <property type="match status" value="1"/>
</dbReference>